<dbReference type="InterPro" id="IPR018303">
    <property type="entry name" value="ATPase_P-typ_P_site"/>
</dbReference>
<dbReference type="Pfam" id="PF00689">
    <property type="entry name" value="Cation_ATPase_C"/>
    <property type="match status" value="2"/>
</dbReference>
<keyword evidence="4" id="KW-0547">Nucleotide-binding</keyword>
<dbReference type="GO" id="GO:0005391">
    <property type="term" value="F:P-type sodium:potassium-exchanging transporter activity"/>
    <property type="evidence" value="ECO:0007669"/>
    <property type="project" value="TreeGrafter"/>
</dbReference>
<dbReference type="GO" id="GO:0005524">
    <property type="term" value="F:ATP binding"/>
    <property type="evidence" value="ECO:0007669"/>
    <property type="project" value="UniProtKB-KW"/>
</dbReference>
<dbReference type="FunFam" id="3.40.50.1000:FF:000083">
    <property type="entry name" value="Sodium/potassium-transporting ATPase subunit alpha"/>
    <property type="match status" value="1"/>
</dbReference>
<evidence type="ECO:0000256" key="7">
    <source>
        <dbReference type="ARBA" id="ARBA00022989"/>
    </source>
</evidence>
<reference evidence="11" key="2">
    <citation type="submission" date="2020-11" db="EMBL/GenBank/DDBJ databases">
        <authorList>
            <person name="Cecchin M."/>
            <person name="Marcolungo L."/>
            <person name="Rossato M."/>
            <person name="Girolomoni L."/>
            <person name="Cosentino E."/>
            <person name="Cuine S."/>
            <person name="Li-Beisson Y."/>
            <person name="Delledonne M."/>
            <person name="Ballottari M."/>
        </authorList>
    </citation>
    <scope>NUCLEOTIDE SEQUENCE</scope>
    <source>
        <strain evidence="11">211/11P</strain>
        <tissue evidence="11">Whole cell</tissue>
    </source>
</reference>
<keyword evidence="7 9" id="KW-1133">Transmembrane helix</keyword>
<dbReference type="GO" id="GO:0005886">
    <property type="term" value="C:plasma membrane"/>
    <property type="evidence" value="ECO:0007669"/>
    <property type="project" value="UniProtKB-SubCell"/>
</dbReference>
<dbReference type="InterPro" id="IPR008250">
    <property type="entry name" value="ATPase_P-typ_transduc_dom_A_sf"/>
</dbReference>
<dbReference type="Gene3D" id="2.70.150.10">
    <property type="entry name" value="Calcium-transporting ATPase, cytoplasmic transduction domain A"/>
    <property type="match status" value="1"/>
</dbReference>
<evidence type="ECO:0000256" key="2">
    <source>
        <dbReference type="ARBA" id="ARBA00022475"/>
    </source>
</evidence>
<dbReference type="InterPro" id="IPR006068">
    <property type="entry name" value="ATPase_P-typ_cation-transptr_C"/>
</dbReference>
<reference evidence="11" key="1">
    <citation type="journal article" date="2019" name="Plant J.">
        <title>Chlorella vulgaris genome assembly and annotation reveals the molecular basis for metabolic acclimation to high light conditions.</title>
        <authorList>
            <person name="Cecchin M."/>
            <person name="Marcolungo L."/>
            <person name="Rossato M."/>
            <person name="Girolomoni L."/>
            <person name="Cosentino E."/>
            <person name="Cuine S."/>
            <person name="Li-Beisson Y."/>
            <person name="Delledonne M."/>
            <person name="Ballottari M."/>
        </authorList>
    </citation>
    <scope>NUCLEOTIDE SEQUENCE</scope>
    <source>
        <strain evidence="11">211/11P</strain>
    </source>
</reference>
<dbReference type="GO" id="GO:0030007">
    <property type="term" value="P:intracellular potassium ion homeostasis"/>
    <property type="evidence" value="ECO:0007669"/>
    <property type="project" value="TreeGrafter"/>
</dbReference>
<protein>
    <recommendedName>
        <fullName evidence="10">Cation-transporting P-type ATPase N-terminal domain-containing protein</fullName>
    </recommendedName>
</protein>
<keyword evidence="12" id="KW-1185">Reference proteome</keyword>
<dbReference type="InterPro" id="IPR023214">
    <property type="entry name" value="HAD_sf"/>
</dbReference>
<dbReference type="NCBIfam" id="TIGR01494">
    <property type="entry name" value="ATPase_P-type"/>
    <property type="match status" value="2"/>
</dbReference>
<dbReference type="Gene3D" id="3.40.1110.10">
    <property type="entry name" value="Calcium-transporting ATPase, cytoplasmic domain N"/>
    <property type="match status" value="1"/>
</dbReference>
<dbReference type="SUPFAM" id="SSF81660">
    <property type="entry name" value="Metal cation-transporting ATPase, ATP-binding domain N"/>
    <property type="match status" value="1"/>
</dbReference>
<name>A0A9D4Z1P8_CHLVU</name>
<gene>
    <name evidence="11" type="ORF">D9Q98_000288</name>
</gene>
<organism evidence="11 12">
    <name type="scientific">Chlorella vulgaris</name>
    <name type="common">Green alga</name>
    <dbReference type="NCBI Taxonomy" id="3077"/>
    <lineage>
        <taxon>Eukaryota</taxon>
        <taxon>Viridiplantae</taxon>
        <taxon>Chlorophyta</taxon>
        <taxon>core chlorophytes</taxon>
        <taxon>Trebouxiophyceae</taxon>
        <taxon>Chlorellales</taxon>
        <taxon>Chlorellaceae</taxon>
        <taxon>Chlorella clade</taxon>
        <taxon>Chlorella</taxon>
    </lineage>
</organism>
<evidence type="ECO:0000256" key="3">
    <source>
        <dbReference type="ARBA" id="ARBA00022692"/>
    </source>
</evidence>
<dbReference type="PANTHER" id="PTHR43294">
    <property type="entry name" value="SODIUM/POTASSIUM-TRANSPORTING ATPASE SUBUNIT ALPHA"/>
    <property type="match status" value="1"/>
</dbReference>
<evidence type="ECO:0000256" key="5">
    <source>
        <dbReference type="ARBA" id="ARBA00022840"/>
    </source>
</evidence>
<accession>A0A9D4Z1P8</accession>
<dbReference type="SFLD" id="SFLDG00002">
    <property type="entry name" value="C1.7:_P-type_atpase_like"/>
    <property type="match status" value="1"/>
</dbReference>
<keyword evidence="8 9" id="KW-0472">Membrane</keyword>
<dbReference type="Proteomes" id="UP001055712">
    <property type="component" value="Unassembled WGS sequence"/>
</dbReference>
<feature type="transmembrane region" description="Helical" evidence="9">
    <location>
        <begin position="343"/>
        <end position="366"/>
    </location>
</feature>
<keyword evidence="3 9" id="KW-0812">Transmembrane</keyword>
<evidence type="ECO:0000256" key="1">
    <source>
        <dbReference type="ARBA" id="ARBA00004651"/>
    </source>
</evidence>
<dbReference type="Gene3D" id="3.40.50.1000">
    <property type="entry name" value="HAD superfamily/HAD-like"/>
    <property type="match status" value="1"/>
</dbReference>
<dbReference type="InterPro" id="IPR001757">
    <property type="entry name" value="P_typ_ATPase"/>
</dbReference>
<dbReference type="FunFam" id="1.20.1110.10:FF:000095">
    <property type="entry name" value="Sodium/potassium-transporting ATPase subunit alpha-1"/>
    <property type="match status" value="1"/>
</dbReference>
<dbReference type="InterPro" id="IPR036412">
    <property type="entry name" value="HAD-like_sf"/>
</dbReference>
<dbReference type="Pfam" id="PF00690">
    <property type="entry name" value="Cation_ATPase_N"/>
    <property type="match status" value="1"/>
</dbReference>
<dbReference type="OrthoDB" id="158672at2759"/>
<dbReference type="PRINTS" id="PR00121">
    <property type="entry name" value="NAKATPASE"/>
</dbReference>
<dbReference type="Pfam" id="PF00122">
    <property type="entry name" value="E1-E2_ATPase"/>
    <property type="match status" value="1"/>
</dbReference>
<dbReference type="GO" id="GO:0036376">
    <property type="term" value="P:sodium ion export across plasma membrane"/>
    <property type="evidence" value="ECO:0007669"/>
    <property type="project" value="TreeGrafter"/>
</dbReference>
<dbReference type="SUPFAM" id="SSF81665">
    <property type="entry name" value="Calcium ATPase, transmembrane domain M"/>
    <property type="match status" value="1"/>
</dbReference>
<dbReference type="GO" id="GO:1902600">
    <property type="term" value="P:proton transmembrane transport"/>
    <property type="evidence" value="ECO:0007669"/>
    <property type="project" value="TreeGrafter"/>
</dbReference>
<feature type="transmembrane region" description="Helical" evidence="9">
    <location>
        <begin position="892"/>
        <end position="912"/>
    </location>
</feature>
<dbReference type="PRINTS" id="PR00119">
    <property type="entry name" value="CATATPASE"/>
</dbReference>
<dbReference type="Pfam" id="PF13246">
    <property type="entry name" value="Cation_ATPase"/>
    <property type="match status" value="1"/>
</dbReference>
<evidence type="ECO:0000259" key="10">
    <source>
        <dbReference type="SMART" id="SM00831"/>
    </source>
</evidence>
<dbReference type="AlphaFoldDB" id="A0A9D4Z1P8"/>
<keyword evidence="2" id="KW-1003">Cell membrane</keyword>
<feature type="domain" description="Cation-transporting P-type ATPase N-terminal" evidence="10">
    <location>
        <begin position="60"/>
        <end position="134"/>
    </location>
</feature>
<dbReference type="GO" id="GO:0006883">
    <property type="term" value="P:intracellular sodium ion homeostasis"/>
    <property type="evidence" value="ECO:0007669"/>
    <property type="project" value="TreeGrafter"/>
</dbReference>
<dbReference type="GO" id="GO:0016887">
    <property type="term" value="F:ATP hydrolysis activity"/>
    <property type="evidence" value="ECO:0007669"/>
    <property type="project" value="InterPro"/>
</dbReference>
<dbReference type="InterPro" id="IPR050510">
    <property type="entry name" value="Cation_transp_ATPase_P-type"/>
</dbReference>
<evidence type="ECO:0000256" key="6">
    <source>
        <dbReference type="ARBA" id="ARBA00022967"/>
    </source>
</evidence>
<dbReference type="SMART" id="SM00831">
    <property type="entry name" value="Cation_ATPase_N"/>
    <property type="match status" value="1"/>
</dbReference>
<feature type="transmembrane region" description="Helical" evidence="9">
    <location>
        <begin position="141"/>
        <end position="162"/>
    </location>
</feature>
<dbReference type="SUPFAM" id="SSF81653">
    <property type="entry name" value="Calcium ATPase, transduction domain A"/>
    <property type="match status" value="1"/>
</dbReference>
<dbReference type="SFLD" id="SFLDS00003">
    <property type="entry name" value="Haloacid_Dehalogenase"/>
    <property type="match status" value="1"/>
</dbReference>
<keyword evidence="5" id="KW-0067">ATP-binding</keyword>
<dbReference type="InterPro" id="IPR044492">
    <property type="entry name" value="P_typ_ATPase_HD_dom"/>
</dbReference>
<dbReference type="InterPro" id="IPR023298">
    <property type="entry name" value="ATPase_P-typ_TM_dom_sf"/>
</dbReference>
<dbReference type="InterPro" id="IPR004014">
    <property type="entry name" value="ATPase_P-typ_cation-transptr_N"/>
</dbReference>
<evidence type="ECO:0000256" key="9">
    <source>
        <dbReference type="SAM" id="Phobius"/>
    </source>
</evidence>
<feature type="transmembrane region" description="Helical" evidence="9">
    <location>
        <begin position="1190"/>
        <end position="1209"/>
    </location>
</feature>
<evidence type="ECO:0000313" key="12">
    <source>
        <dbReference type="Proteomes" id="UP001055712"/>
    </source>
</evidence>
<feature type="transmembrane region" description="Helical" evidence="9">
    <location>
        <begin position="1158"/>
        <end position="1178"/>
    </location>
</feature>
<evidence type="ECO:0000256" key="8">
    <source>
        <dbReference type="ARBA" id="ARBA00023136"/>
    </source>
</evidence>
<dbReference type="PROSITE" id="PS00154">
    <property type="entry name" value="ATPASE_E1_E2"/>
    <property type="match status" value="1"/>
</dbReference>
<evidence type="ECO:0000256" key="4">
    <source>
        <dbReference type="ARBA" id="ARBA00022741"/>
    </source>
</evidence>
<evidence type="ECO:0000313" key="11">
    <source>
        <dbReference type="EMBL" id="KAI3437842.1"/>
    </source>
</evidence>
<comment type="caution">
    <text evidence="11">The sequence shown here is derived from an EMBL/GenBank/DDBJ whole genome shotgun (WGS) entry which is preliminary data.</text>
</comment>
<sequence>MADSDAAAVPNGNPAAGSLAASSKLSLSQKLGNSLSFLKRNKSSKDTSRADKLRQDIDFIEHTWPPEKLYEYYGATTEGGLSSAQVLQNRAKYGPNSLTPPATTAWWIKYLMCYADVFMILLLVGGVLCFVAFGIDTSDLTNLYLGVVLVLVVVISATFGYYTESKAEGVMEGFKKLVPKKCKVLRDGNIVILDAAELVPGDVVDLGDGDQVPADIRILTVSDMKVDNSSLTGESEPQDRYPELARDSNGKPITTPLEAVNLCFFTTIVTSGSGRGMVIGTGDRTVMGQIAGLAQESSGESKTQFQKEVDTFIKLISVLAITIGVVFILIGVLVAKADVIEMVVFAIGIIVGTVPEGLLVTLTVSLSLSARNMYAKNVLVKGMSSVENLGSTTVIASDKTGTLTQNRMTVQHAWYDGVLVTVPAARNKPQLAAAMRPGVLKGPIFKPQDETWQKLQMVATLCNNSRFVVTDPDDDSKAPLNLEKEKENPDFNMLSLVCTGDASESGLIKCVELLRSVEEYNAANPKIHEIKFNSTNKWQLSIHRPEDAAAQHPIMVLKGAPERVLRMCTHIMLKGERVPMDEHWQAKYNEAYESLGAMGERVLGFAYREMDEVAMDYPFTNKPESNFQYDNLTFVGLMSLIDPPREGVKEAVEKCKRARIKVFMVTGDHPITAQAIAKQIGIIDEDKYASGKAIVIKGDDIRDWMDIEDPVAARAKWDWALDHEQIVFARVSPAHKLLIVENCQRRGENVAVTGDGVNDAPALKKANTGLAMGISGKDVSKEASDMILMDDNFASIVNGIEEGRVIFDNLKKSIAYTLASKFPEQIPFLMYVAANFPLAISTILILTIDLGCDMVPAISLAYEPKEADIMARPPRNPAVERLVSRRLISFSYFQIGLMQTASGFLAFMAIMWDYGYNWDTLIGLGINWSKFPMICTVGTSGYGFQTRTCGFACEEPKGTLYDNFGDGYGFCETGCQVPFSGTSDAFVEFSEFGFRGFPSGLSVDATCGRTCSWWRSLGANATEFIRQNEIFRARLDAGVVDVNSPFDYPGGEYALMLSQAENDQFVRYCDTNEYANADQFGFPGRGLANSDVDKAPQGGFWWWNGLPQYWPNLENQQSVLQMAQSAYFLGVVVARWADLLICKTRTETIFRQGMRNKVLNFALLFETFIAAAVVYIPPLNTVFNTRPPPVMYICCGIPFFIFIFIYDELRKMRIRRKPRGWVERNTYW</sequence>
<dbReference type="InterPro" id="IPR059000">
    <property type="entry name" value="ATPase_P-type_domA"/>
</dbReference>
<dbReference type="InterPro" id="IPR023299">
    <property type="entry name" value="ATPase_P-typ_cyto_dom_N"/>
</dbReference>
<proteinExistence type="predicted"/>
<dbReference type="PANTHER" id="PTHR43294:SF21">
    <property type="entry name" value="CATION TRANSPORTING ATPASE"/>
    <property type="match status" value="1"/>
</dbReference>
<dbReference type="SFLD" id="SFLDF00027">
    <property type="entry name" value="p-type_atpase"/>
    <property type="match status" value="1"/>
</dbReference>
<feature type="transmembrane region" description="Helical" evidence="9">
    <location>
        <begin position="312"/>
        <end position="337"/>
    </location>
</feature>
<feature type="transmembrane region" description="Helical" evidence="9">
    <location>
        <begin position="117"/>
        <end position="135"/>
    </location>
</feature>
<dbReference type="SUPFAM" id="SSF56784">
    <property type="entry name" value="HAD-like"/>
    <property type="match status" value="1"/>
</dbReference>
<dbReference type="Gene3D" id="1.20.1110.10">
    <property type="entry name" value="Calcium-transporting ATPase, transmembrane domain"/>
    <property type="match status" value="2"/>
</dbReference>
<keyword evidence="6" id="KW-1278">Translocase</keyword>
<dbReference type="EMBL" id="SIDB01000001">
    <property type="protein sequence ID" value="KAI3437842.1"/>
    <property type="molecule type" value="Genomic_DNA"/>
</dbReference>
<dbReference type="GO" id="GO:1990573">
    <property type="term" value="P:potassium ion import across plasma membrane"/>
    <property type="evidence" value="ECO:0007669"/>
    <property type="project" value="TreeGrafter"/>
</dbReference>
<comment type="subcellular location">
    <subcellularLocation>
        <location evidence="1">Cell membrane</location>
        <topology evidence="1">Multi-pass membrane protein</topology>
    </subcellularLocation>
</comment>